<evidence type="ECO:0000259" key="7">
    <source>
        <dbReference type="Pfam" id="PF04542"/>
    </source>
</evidence>
<evidence type="ECO:0000256" key="4">
    <source>
        <dbReference type="ARBA" id="ARBA00023125"/>
    </source>
</evidence>
<dbReference type="Gene3D" id="1.10.10.10">
    <property type="entry name" value="Winged helix-like DNA-binding domain superfamily/Winged helix DNA-binding domain"/>
    <property type="match status" value="1"/>
</dbReference>
<evidence type="ECO:0000256" key="2">
    <source>
        <dbReference type="ARBA" id="ARBA00023015"/>
    </source>
</evidence>
<evidence type="ECO:0000313" key="8">
    <source>
        <dbReference type="EMBL" id="KAL3779547.1"/>
    </source>
</evidence>
<dbReference type="Proteomes" id="UP001530400">
    <property type="component" value="Unassembled WGS sequence"/>
</dbReference>
<dbReference type="InterPro" id="IPR013325">
    <property type="entry name" value="RNA_pol_sigma_r2"/>
</dbReference>
<sequence>MANAAGEDTSSSGQPTRRKRVVRMTTSKRGNVVIKAPRISSNHRKVVTKKHGDKYQEGQPAAKNINASVRISPNLASGAVFQRNEMVEHTLLTKEEEFQLGRSVVKARALREQIENLVEERKYDDLKDDEYAHDSDAAEVDLDFLTYELEYLAMYGFRPGEKQEYDLLDDLLIDHSQHRSHHLNQLKNGIVDSSSLQGNKRSGYRNGSSSSTASNNSYTPLLHIPIHQLSELDVISLGIEGGKAEAIDILLEGAHAREVLMRQNIKLVISIAKNWMKNSFSTENANLGASSSQKQRRSQLYDGSWDRPSLDEAVQEGVLGLARAVDRYDPERGLRFGTYATHWVTSYVRVCFQRAVTGCLRVPSQLHDIKTAYKRIVKDHYHSSETPPAMKAIAKELGITEQRLNTAIRATTPLVSVDAPMILPGSGRYKGSAAGGDGGNSQELMILDTLRCAEPKPEDQVEISFLRQCLENAMATELTPFERDILRLRLGLDNGEGKKIRQIVEICGGSVTVTDVRNAERRALKKLKSPASVHTHNLLSYLDMSKSERDIKRR</sequence>
<evidence type="ECO:0000313" key="9">
    <source>
        <dbReference type="Proteomes" id="UP001530400"/>
    </source>
</evidence>
<dbReference type="InterPro" id="IPR014284">
    <property type="entry name" value="RNA_pol_sigma-70_dom"/>
</dbReference>
<proteinExistence type="inferred from homology"/>
<gene>
    <name evidence="8" type="ORF">ACHAWO_004936</name>
</gene>
<dbReference type="InterPro" id="IPR050239">
    <property type="entry name" value="Sigma-70_RNA_pol_init_factors"/>
</dbReference>
<dbReference type="EMBL" id="JALLPJ020000929">
    <property type="protein sequence ID" value="KAL3779547.1"/>
    <property type="molecule type" value="Genomic_DNA"/>
</dbReference>
<dbReference type="Gene3D" id="1.20.120.1810">
    <property type="match status" value="1"/>
</dbReference>
<dbReference type="GO" id="GO:0003677">
    <property type="term" value="F:DNA binding"/>
    <property type="evidence" value="ECO:0007669"/>
    <property type="project" value="UniProtKB-KW"/>
</dbReference>
<comment type="caution">
    <text evidence="8">The sequence shown here is derived from an EMBL/GenBank/DDBJ whole genome shotgun (WGS) entry which is preliminary data.</text>
</comment>
<keyword evidence="3" id="KW-0731">Sigma factor</keyword>
<dbReference type="InterPro" id="IPR000943">
    <property type="entry name" value="RNA_pol_sigma70"/>
</dbReference>
<accession>A0ABD3NUY9</accession>
<keyword evidence="5" id="KW-0804">Transcription</keyword>
<keyword evidence="2" id="KW-0805">Transcription regulation</keyword>
<reference evidence="8 9" key="1">
    <citation type="submission" date="2024-10" db="EMBL/GenBank/DDBJ databases">
        <title>Updated reference genomes for cyclostephanoid diatoms.</title>
        <authorList>
            <person name="Roberts W.R."/>
            <person name="Alverson A.J."/>
        </authorList>
    </citation>
    <scope>NUCLEOTIDE SEQUENCE [LARGE SCALE GENOMIC DNA]</scope>
    <source>
        <strain evidence="8 9">AJA010-31</strain>
    </source>
</reference>
<dbReference type="InterPro" id="IPR013324">
    <property type="entry name" value="RNA_pol_sigma_r3/r4-like"/>
</dbReference>
<dbReference type="SUPFAM" id="SSF88946">
    <property type="entry name" value="Sigma2 domain of RNA polymerase sigma factors"/>
    <property type="match status" value="1"/>
</dbReference>
<dbReference type="PANTHER" id="PTHR30603">
    <property type="entry name" value="RNA POLYMERASE SIGMA FACTOR RPO"/>
    <property type="match status" value="1"/>
</dbReference>
<feature type="region of interest" description="Disordered" evidence="6">
    <location>
        <begin position="1"/>
        <end position="20"/>
    </location>
</feature>
<keyword evidence="4" id="KW-0238">DNA-binding</keyword>
<keyword evidence="9" id="KW-1185">Reference proteome</keyword>
<dbReference type="NCBIfam" id="TIGR02937">
    <property type="entry name" value="sigma70-ECF"/>
    <property type="match status" value="1"/>
</dbReference>
<comment type="similarity">
    <text evidence="1">Belongs to the sigma-70 factor family.</text>
</comment>
<evidence type="ECO:0000256" key="5">
    <source>
        <dbReference type="ARBA" id="ARBA00023163"/>
    </source>
</evidence>
<dbReference type="InterPro" id="IPR036388">
    <property type="entry name" value="WH-like_DNA-bd_sf"/>
</dbReference>
<evidence type="ECO:0000256" key="1">
    <source>
        <dbReference type="ARBA" id="ARBA00007788"/>
    </source>
</evidence>
<feature type="domain" description="RNA polymerase sigma-70 region 2" evidence="7">
    <location>
        <begin position="309"/>
        <end position="346"/>
    </location>
</feature>
<feature type="region of interest" description="Disordered" evidence="6">
    <location>
        <begin position="285"/>
        <end position="304"/>
    </location>
</feature>
<organism evidence="8 9">
    <name type="scientific">Cyclotella atomus</name>
    <dbReference type="NCBI Taxonomy" id="382360"/>
    <lineage>
        <taxon>Eukaryota</taxon>
        <taxon>Sar</taxon>
        <taxon>Stramenopiles</taxon>
        <taxon>Ochrophyta</taxon>
        <taxon>Bacillariophyta</taxon>
        <taxon>Coscinodiscophyceae</taxon>
        <taxon>Thalassiosirophycidae</taxon>
        <taxon>Stephanodiscales</taxon>
        <taxon>Stephanodiscaceae</taxon>
        <taxon>Cyclotella</taxon>
    </lineage>
</organism>
<dbReference type="Pfam" id="PF04542">
    <property type="entry name" value="Sigma70_r2"/>
    <property type="match status" value="1"/>
</dbReference>
<dbReference type="PRINTS" id="PR00046">
    <property type="entry name" value="SIGMA70FCT"/>
</dbReference>
<name>A0ABD3NUY9_9STRA</name>
<dbReference type="InterPro" id="IPR007627">
    <property type="entry name" value="RNA_pol_sigma70_r2"/>
</dbReference>
<evidence type="ECO:0000256" key="3">
    <source>
        <dbReference type="ARBA" id="ARBA00023082"/>
    </source>
</evidence>
<dbReference type="PANTHER" id="PTHR30603:SF47">
    <property type="entry name" value="RNA POLYMERASE SIGMA FACTOR SIGD, CHLOROPLASTIC"/>
    <property type="match status" value="1"/>
</dbReference>
<evidence type="ECO:0000256" key="6">
    <source>
        <dbReference type="SAM" id="MobiDB-lite"/>
    </source>
</evidence>
<dbReference type="AlphaFoldDB" id="A0ABD3NUY9"/>
<protein>
    <recommendedName>
        <fullName evidence="7">RNA polymerase sigma-70 region 2 domain-containing protein</fullName>
    </recommendedName>
</protein>
<dbReference type="SUPFAM" id="SSF88659">
    <property type="entry name" value="Sigma3 and sigma4 domains of RNA polymerase sigma factors"/>
    <property type="match status" value="1"/>
</dbReference>
<dbReference type="GO" id="GO:0016987">
    <property type="term" value="F:sigma factor activity"/>
    <property type="evidence" value="ECO:0007669"/>
    <property type="project" value="UniProtKB-KW"/>
</dbReference>